<gene>
    <name evidence="2" type="ORF">SUNI508_06750</name>
</gene>
<feature type="transmembrane region" description="Helical" evidence="1">
    <location>
        <begin position="38"/>
        <end position="60"/>
    </location>
</feature>
<keyword evidence="1" id="KW-1133">Transmembrane helix</keyword>
<reference evidence="2 3" key="1">
    <citation type="journal article" date="2024" name="J. Plant Pathol.">
        <title>Sequence and assembly of the genome of Seiridium unicorne, isolate CBS 538.82, causal agent of cypress canker disease.</title>
        <authorList>
            <person name="Scali E."/>
            <person name="Rocca G.D."/>
            <person name="Danti R."/>
            <person name="Garbelotto M."/>
            <person name="Barberini S."/>
            <person name="Baroncelli R."/>
            <person name="Emiliani G."/>
        </authorList>
    </citation>
    <scope>NUCLEOTIDE SEQUENCE [LARGE SCALE GENOMIC DNA]</scope>
    <source>
        <strain evidence="2 3">BM-138-508</strain>
    </source>
</reference>
<feature type="transmembrane region" description="Helical" evidence="1">
    <location>
        <begin position="7"/>
        <end position="32"/>
    </location>
</feature>
<sequence>MKALSIGVAVVITVAAVAVAGILAIAAVVAIFLRACLVAIWIAVGALVTATEAIVALVILQCGWGSVGIPVSIGGQNEDSNPAGTFLLMRGTQNPHNMSWARPVSVSPLIMRRIQYTRSPP</sequence>
<proteinExistence type="predicted"/>
<keyword evidence="3" id="KW-1185">Reference proteome</keyword>
<keyword evidence="1" id="KW-0472">Membrane</keyword>
<keyword evidence="1" id="KW-0812">Transmembrane</keyword>
<accession>A0ABR2V017</accession>
<protein>
    <submittedName>
        <fullName evidence="2">Uncharacterized protein</fullName>
    </submittedName>
</protein>
<dbReference type="Proteomes" id="UP001408356">
    <property type="component" value="Unassembled WGS sequence"/>
</dbReference>
<evidence type="ECO:0000256" key="1">
    <source>
        <dbReference type="SAM" id="Phobius"/>
    </source>
</evidence>
<evidence type="ECO:0000313" key="2">
    <source>
        <dbReference type="EMBL" id="KAK9419991.1"/>
    </source>
</evidence>
<evidence type="ECO:0000313" key="3">
    <source>
        <dbReference type="Proteomes" id="UP001408356"/>
    </source>
</evidence>
<name>A0ABR2V017_9PEZI</name>
<dbReference type="EMBL" id="JARVKF010000268">
    <property type="protein sequence ID" value="KAK9419991.1"/>
    <property type="molecule type" value="Genomic_DNA"/>
</dbReference>
<comment type="caution">
    <text evidence="2">The sequence shown here is derived from an EMBL/GenBank/DDBJ whole genome shotgun (WGS) entry which is preliminary data.</text>
</comment>
<organism evidence="2 3">
    <name type="scientific">Seiridium unicorne</name>
    <dbReference type="NCBI Taxonomy" id="138068"/>
    <lineage>
        <taxon>Eukaryota</taxon>
        <taxon>Fungi</taxon>
        <taxon>Dikarya</taxon>
        <taxon>Ascomycota</taxon>
        <taxon>Pezizomycotina</taxon>
        <taxon>Sordariomycetes</taxon>
        <taxon>Xylariomycetidae</taxon>
        <taxon>Amphisphaeriales</taxon>
        <taxon>Sporocadaceae</taxon>
        <taxon>Seiridium</taxon>
    </lineage>
</organism>